<protein>
    <submittedName>
        <fullName evidence="2">Uncharacterized protein</fullName>
    </submittedName>
</protein>
<gene>
    <name evidence="2" type="ORF">C1706_08430</name>
</gene>
<comment type="caution">
    <text evidence="2">The sequence shown here is derived from an EMBL/GenBank/DDBJ whole genome shotgun (WGS) entry which is preliminary data.</text>
</comment>
<sequence length="83" mass="8758">MSKKEDRMTSDSNSGPWADLIGNLTGAAAGHYGVRAHDSAENVSETQGPSDPEHSPLRRRPGDEAAEANRPTTLPDTGGDDDL</sequence>
<dbReference type="Proteomes" id="UP000290624">
    <property type="component" value="Unassembled WGS sequence"/>
</dbReference>
<dbReference type="EMBL" id="PPCV01000005">
    <property type="protein sequence ID" value="RXW32061.1"/>
    <property type="molecule type" value="Genomic_DNA"/>
</dbReference>
<evidence type="ECO:0000313" key="3">
    <source>
        <dbReference type="Proteomes" id="UP000290624"/>
    </source>
</evidence>
<keyword evidence="3" id="KW-1185">Reference proteome</keyword>
<reference evidence="2 3" key="1">
    <citation type="submission" date="2018-01" db="EMBL/GenBank/DDBJ databases">
        <title>Lactibacter flavus gen. nov., sp. nov., a novel bacterium of the family Propionibacteriaceae isolated from raw milk and dairy products.</title>
        <authorList>
            <person name="Wenning M."/>
            <person name="Breitenwieser F."/>
            <person name="Huptas C."/>
            <person name="von Neubeck M."/>
            <person name="Busse H.-J."/>
            <person name="Scherer S."/>
        </authorList>
    </citation>
    <scope>NUCLEOTIDE SEQUENCE [LARGE SCALE GENOMIC DNA]</scope>
    <source>
        <strain evidence="2 3">VG341</strain>
    </source>
</reference>
<accession>A0A4Q2EFK5</accession>
<organism evidence="2 3">
    <name type="scientific">Propioniciclava flava</name>
    <dbReference type="NCBI Taxonomy" id="2072026"/>
    <lineage>
        <taxon>Bacteria</taxon>
        <taxon>Bacillati</taxon>
        <taxon>Actinomycetota</taxon>
        <taxon>Actinomycetes</taxon>
        <taxon>Propionibacteriales</taxon>
        <taxon>Propionibacteriaceae</taxon>
        <taxon>Propioniciclava</taxon>
    </lineage>
</organism>
<evidence type="ECO:0000313" key="2">
    <source>
        <dbReference type="EMBL" id="RXW32061.1"/>
    </source>
</evidence>
<dbReference type="AlphaFoldDB" id="A0A4Q2EFK5"/>
<evidence type="ECO:0000256" key="1">
    <source>
        <dbReference type="SAM" id="MobiDB-lite"/>
    </source>
</evidence>
<proteinExistence type="predicted"/>
<feature type="compositionally biased region" description="Basic and acidic residues" evidence="1">
    <location>
        <begin position="51"/>
        <end position="63"/>
    </location>
</feature>
<name>A0A4Q2EFK5_9ACTN</name>
<feature type="region of interest" description="Disordered" evidence="1">
    <location>
        <begin position="1"/>
        <end position="83"/>
    </location>
</feature>